<accession>A0ABS9UWL6</accession>
<feature type="chain" id="PRO_5047017661" description="4Fe-4S ferredoxin-type domain-containing protein" evidence="1">
    <location>
        <begin position="23"/>
        <end position="62"/>
    </location>
</feature>
<organism evidence="2 3">
    <name type="scientific">Belliella filtrata</name>
    <dbReference type="NCBI Taxonomy" id="2923435"/>
    <lineage>
        <taxon>Bacteria</taxon>
        <taxon>Pseudomonadati</taxon>
        <taxon>Bacteroidota</taxon>
        <taxon>Cytophagia</taxon>
        <taxon>Cytophagales</taxon>
        <taxon>Cyclobacteriaceae</taxon>
        <taxon>Belliella</taxon>
    </lineage>
</organism>
<sequence length="62" mass="6733">MKKIMFSVLMACLFCFGFYANAACPGYKEVSDIDDDGYIIVLSEDQGDGSCKDCSTTCKIAV</sequence>
<reference evidence="2" key="1">
    <citation type="submission" date="2022-03" db="EMBL/GenBank/DDBJ databases">
        <title>De novo assembled genomes of Belliella spp. (Cyclobacteriaceae) strains.</title>
        <authorList>
            <person name="Szabo A."/>
            <person name="Korponai K."/>
            <person name="Felfoldi T."/>
        </authorList>
    </citation>
    <scope>NUCLEOTIDE SEQUENCE</scope>
    <source>
        <strain evidence="2">DSM 111904</strain>
    </source>
</reference>
<dbReference type="RefSeq" id="WP_241346808.1">
    <property type="nucleotide sequence ID" value="NZ_JAKZGP010000006.1"/>
</dbReference>
<evidence type="ECO:0000313" key="3">
    <source>
        <dbReference type="Proteomes" id="UP001165489"/>
    </source>
</evidence>
<evidence type="ECO:0008006" key="4">
    <source>
        <dbReference type="Google" id="ProtNLM"/>
    </source>
</evidence>
<keyword evidence="1" id="KW-0732">Signal</keyword>
<gene>
    <name evidence="2" type="ORF">MM239_04050</name>
</gene>
<evidence type="ECO:0000313" key="2">
    <source>
        <dbReference type="EMBL" id="MCH7408554.1"/>
    </source>
</evidence>
<feature type="signal peptide" evidence="1">
    <location>
        <begin position="1"/>
        <end position="22"/>
    </location>
</feature>
<dbReference type="Proteomes" id="UP001165489">
    <property type="component" value="Unassembled WGS sequence"/>
</dbReference>
<evidence type="ECO:0000256" key="1">
    <source>
        <dbReference type="SAM" id="SignalP"/>
    </source>
</evidence>
<keyword evidence="3" id="KW-1185">Reference proteome</keyword>
<dbReference type="EMBL" id="JAKZGP010000006">
    <property type="protein sequence ID" value="MCH7408554.1"/>
    <property type="molecule type" value="Genomic_DNA"/>
</dbReference>
<name>A0ABS9UWL6_9BACT</name>
<comment type="caution">
    <text evidence="2">The sequence shown here is derived from an EMBL/GenBank/DDBJ whole genome shotgun (WGS) entry which is preliminary data.</text>
</comment>
<protein>
    <recommendedName>
        <fullName evidence="4">4Fe-4S ferredoxin-type domain-containing protein</fullName>
    </recommendedName>
</protein>
<proteinExistence type="predicted"/>